<dbReference type="Pfam" id="PF13817">
    <property type="entry name" value="DDE_Tnp_IS66_C"/>
    <property type="match status" value="1"/>
</dbReference>
<dbReference type="InterPro" id="IPR024474">
    <property type="entry name" value="Znf_dom_IS66"/>
</dbReference>
<keyword evidence="7" id="KW-1185">Reference proteome</keyword>
<evidence type="ECO:0000256" key="1">
    <source>
        <dbReference type="SAM" id="Coils"/>
    </source>
</evidence>
<sequence>MSQPIDLSQFPDLPPEVLKAFAAVQFELSVERAARQHEQAVVAEKEAFITELKELIEKLESQVQDYRRTKFGPKSEKLDPAQMELALEDLETAIAETQAQIALVEEKIAASVPDPEKNVPRKKRKVRALPQNLPRVERVIEPDSVACPCGCGDMVRIGEDRTERLDLIPARYQVIVTIRPKYACPKGRTGAAIAPVVDHMAMALKQGGSRLYVDETTAPVLDPGRGKTKTGYLWAVLRDDRGWNGSGPPGVVFHYRPGRKGEYAAETLGGFNGTIQVDAYGGYPHLATPKRMGGDPFRLAFCWSHGRRKLLKAKPKKGSPIVDEALLRIAALYKIEDSIRGCDPDHRRAVRQNLSRPLVDEFFTWLTARAARVSRKSDLGEAIAYLLKRQDGFRLFLDDGRVDIDSNLVENAIRSPAMNRRNALFAGHDEGGRNWARFASLIGSCKMNGVEPYAYLRDLFISIANGHLAKDIDALKPRAYAQRISATQ</sequence>
<dbReference type="NCBIfam" id="NF033517">
    <property type="entry name" value="transpos_IS66"/>
    <property type="match status" value="1"/>
</dbReference>
<accession>A0A0M6YDU4</accession>
<organism evidence="6 7">
    <name type="scientific">Roseibium aggregatum</name>
    <dbReference type="NCBI Taxonomy" id="187304"/>
    <lineage>
        <taxon>Bacteria</taxon>
        <taxon>Pseudomonadati</taxon>
        <taxon>Pseudomonadota</taxon>
        <taxon>Alphaproteobacteria</taxon>
        <taxon>Hyphomicrobiales</taxon>
        <taxon>Stappiaceae</taxon>
        <taxon>Roseibium</taxon>
    </lineage>
</organism>
<feature type="domain" description="Transposase IS66 central" evidence="2">
    <location>
        <begin position="187"/>
        <end position="433"/>
    </location>
</feature>
<dbReference type="RefSeq" id="WP_055661454.1">
    <property type="nucleotide sequence ID" value="NZ_CXST01000007.1"/>
</dbReference>
<evidence type="ECO:0000259" key="3">
    <source>
        <dbReference type="Pfam" id="PF13005"/>
    </source>
</evidence>
<feature type="domain" description="Transposase IS66 zinc-finger binding" evidence="3">
    <location>
        <begin position="146"/>
        <end position="186"/>
    </location>
</feature>
<reference evidence="7" key="1">
    <citation type="submission" date="2015-07" db="EMBL/GenBank/DDBJ databases">
        <authorList>
            <person name="Rodrigo-Torres Lidia"/>
            <person name="Arahal R.David."/>
        </authorList>
    </citation>
    <scope>NUCLEOTIDE SEQUENCE [LARGE SCALE GENOMIC DNA]</scope>
    <source>
        <strain evidence="7">CECT 4801</strain>
    </source>
</reference>
<dbReference type="PANTHER" id="PTHR33678:SF1">
    <property type="entry name" value="BLL1576 PROTEIN"/>
    <property type="match status" value="1"/>
</dbReference>
<dbReference type="AlphaFoldDB" id="A0A0M6YDU4"/>
<dbReference type="InterPro" id="IPR024463">
    <property type="entry name" value="Transposase_TnpC_homeodom"/>
</dbReference>
<feature type="domain" description="Transposase TnpC homeodomain" evidence="4">
    <location>
        <begin position="59"/>
        <end position="137"/>
    </location>
</feature>
<protein>
    <submittedName>
        <fullName evidence="6">Transposase</fullName>
    </submittedName>
</protein>
<evidence type="ECO:0000313" key="7">
    <source>
        <dbReference type="Proteomes" id="UP000048926"/>
    </source>
</evidence>
<dbReference type="OrthoDB" id="9800877at2"/>
<dbReference type="PANTHER" id="PTHR33678">
    <property type="entry name" value="BLL1576 PROTEIN"/>
    <property type="match status" value="1"/>
</dbReference>
<dbReference type="EMBL" id="CXST01000007">
    <property type="protein sequence ID" value="CTQ47417.1"/>
    <property type="molecule type" value="Genomic_DNA"/>
</dbReference>
<evidence type="ECO:0000313" key="6">
    <source>
        <dbReference type="EMBL" id="CTQ47417.1"/>
    </source>
</evidence>
<evidence type="ECO:0000259" key="2">
    <source>
        <dbReference type="Pfam" id="PF03050"/>
    </source>
</evidence>
<dbReference type="Pfam" id="PF13007">
    <property type="entry name" value="LZ_Tnp_IS66"/>
    <property type="match status" value="1"/>
</dbReference>
<dbReference type="InterPro" id="IPR039552">
    <property type="entry name" value="IS66_C"/>
</dbReference>
<gene>
    <name evidence="6" type="ORF">LAL4801_05879</name>
</gene>
<dbReference type="Pfam" id="PF13005">
    <property type="entry name" value="zf-IS66"/>
    <property type="match status" value="1"/>
</dbReference>
<feature type="domain" description="Transposase IS66 C-terminal" evidence="5">
    <location>
        <begin position="440"/>
        <end position="477"/>
    </location>
</feature>
<evidence type="ECO:0000259" key="4">
    <source>
        <dbReference type="Pfam" id="PF13007"/>
    </source>
</evidence>
<dbReference type="InterPro" id="IPR004291">
    <property type="entry name" value="Transposase_IS66_central"/>
</dbReference>
<name>A0A0M6YDU4_9HYPH</name>
<dbReference type="InterPro" id="IPR052344">
    <property type="entry name" value="Transposase-related"/>
</dbReference>
<proteinExistence type="predicted"/>
<dbReference type="Pfam" id="PF03050">
    <property type="entry name" value="DDE_Tnp_IS66"/>
    <property type="match status" value="1"/>
</dbReference>
<dbReference type="Proteomes" id="UP000048926">
    <property type="component" value="Unassembled WGS sequence"/>
</dbReference>
<evidence type="ECO:0000259" key="5">
    <source>
        <dbReference type="Pfam" id="PF13817"/>
    </source>
</evidence>
<feature type="coiled-coil region" evidence="1">
    <location>
        <begin position="42"/>
        <end position="107"/>
    </location>
</feature>
<keyword evidence="1" id="KW-0175">Coiled coil</keyword>